<dbReference type="EMBL" id="AEIU01000059">
    <property type="protein sequence ID" value="EFP97453.1"/>
    <property type="molecule type" value="Genomic_DNA"/>
</dbReference>
<dbReference type="STRING" id="796620.VIBC2010_18719"/>
<proteinExistence type="predicted"/>
<accession>E3BI14</accession>
<dbReference type="Proteomes" id="UP000002943">
    <property type="component" value="Unassembled WGS sequence"/>
</dbReference>
<feature type="region of interest" description="Disordered" evidence="1">
    <location>
        <begin position="1"/>
        <end position="21"/>
    </location>
</feature>
<dbReference type="eggNOG" id="ENOG5031ZNW">
    <property type="taxonomic scope" value="Bacteria"/>
</dbReference>
<dbReference type="RefSeq" id="WP_009600645.1">
    <property type="nucleotide sequence ID" value="NZ_AEIU01000059.1"/>
</dbReference>
<comment type="caution">
    <text evidence="2">The sequence shown here is derived from an EMBL/GenBank/DDBJ whole genome shotgun (WGS) entry which is preliminary data.</text>
</comment>
<gene>
    <name evidence="2" type="ORF">VIBC2010_18719</name>
</gene>
<name>E3BI14_9VIBR</name>
<evidence type="ECO:0000256" key="1">
    <source>
        <dbReference type="SAM" id="MobiDB-lite"/>
    </source>
</evidence>
<evidence type="ECO:0000313" key="3">
    <source>
        <dbReference type="Proteomes" id="UP000002943"/>
    </source>
</evidence>
<evidence type="ECO:0000313" key="2">
    <source>
        <dbReference type="EMBL" id="EFP97453.1"/>
    </source>
</evidence>
<protein>
    <submittedName>
        <fullName evidence="2">Uncharacterized protein</fullName>
    </submittedName>
</protein>
<dbReference type="AlphaFoldDB" id="E3BI14"/>
<organism evidence="2 3">
    <name type="scientific">Vibrio caribbeanicus ATCC BAA-2122</name>
    <dbReference type="NCBI Taxonomy" id="796620"/>
    <lineage>
        <taxon>Bacteria</taxon>
        <taxon>Pseudomonadati</taxon>
        <taxon>Pseudomonadota</taxon>
        <taxon>Gammaproteobacteria</taxon>
        <taxon>Vibrionales</taxon>
        <taxon>Vibrionaceae</taxon>
        <taxon>Vibrio</taxon>
    </lineage>
</organism>
<keyword evidence="3" id="KW-1185">Reference proteome</keyword>
<reference evidence="2 3" key="1">
    <citation type="journal article" date="2012" name="Int. J. Syst. Evol. Microbiol.">
        <title>Vibrio caribbeanicus sp. nov., isolated from the marine sponge Scleritoderma cyanea.</title>
        <authorList>
            <person name="Hoffmann M."/>
            <person name="Monday S.R."/>
            <person name="Allard M.W."/>
            <person name="Strain E.A."/>
            <person name="Whittaker P."/>
            <person name="Naum M."/>
            <person name="McCarthy P.J."/>
            <person name="Lopez J.V."/>
            <person name="Fischer M."/>
            <person name="Brown E.W."/>
        </authorList>
    </citation>
    <scope>NUCLEOTIDE SEQUENCE [LARGE SCALE GENOMIC DNA]</scope>
    <source>
        <strain evidence="2 3">ATCC BAA-2122</strain>
    </source>
</reference>
<sequence>MQVSDPIHLPCPDMAGMVNPDPEKLRRSLLQLKKLREEHGLNRTKHKRQLSVNALEWENK</sequence>